<evidence type="ECO:0000313" key="2">
    <source>
        <dbReference type="Proteomes" id="UP000030753"/>
    </source>
</evidence>
<reference evidence="1 2" key="1">
    <citation type="submission" date="2011-06" db="EMBL/GenBank/DDBJ databases">
        <title>The Genome Sequence of Fusarium oxysporum FOSC 3-a.</title>
        <authorList>
            <consortium name="The Broad Institute Genome Sequencing Platform"/>
            <person name="Ma L.-J."/>
            <person name="Gale L.R."/>
            <person name="Schwartz D.C."/>
            <person name="Zhou S."/>
            <person name="Corby-Kistler H."/>
            <person name="Young S.K."/>
            <person name="Zeng Q."/>
            <person name="Gargeya S."/>
            <person name="Fitzgerald M."/>
            <person name="Haas B."/>
            <person name="Abouelleil A."/>
            <person name="Alvarado L."/>
            <person name="Arachchi H.M."/>
            <person name="Berlin A."/>
            <person name="Brown A."/>
            <person name="Chapman S.B."/>
            <person name="Chen Z."/>
            <person name="Dunbar C."/>
            <person name="Freedman E."/>
            <person name="Gearin G."/>
            <person name="Gellesch M."/>
            <person name="Goldberg J."/>
            <person name="Griggs A."/>
            <person name="Gujja S."/>
            <person name="Heiman D."/>
            <person name="Howarth C."/>
            <person name="Larson L."/>
            <person name="Lui A."/>
            <person name="MacDonald P.J.P."/>
            <person name="Mehta T."/>
            <person name="Montmayeur A."/>
            <person name="Murphy C."/>
            <person name="Neiman D."/>
            <person name="Pearson M."/>
            <person name="Priest M."/>
            <person name="Roberts A."/>
            <person name="Saif S."/>
            <person name="Shea T."/>
            <person name="Shenoy N."/>
            <person name="Sisk P."/>
            <person name="Stolte C."/>
            <person name="Sykes S."/>
            <person name="Wortman J."/>
            <person name="Nusbaum C."/>
            <person name="Birren B."/>
        </authorList>
    </citation>
    <scope>NUCLEOTIDE SEQUENCE [LARGE SCALE GENOMIC DNA]</scope>
    <source>
        <strain evidence="2">FOSC 3-a</strain>
    </source>
</reference>
<dbReference type="AlphaFoldDB" id="W9I0N5"/>
<organism evidence="1 2">
    <name type="scientific">Fusarium oxysporum NRRL 32931</name>
    <dbReference type="NCBI Taxonomy" id="660029"/>
    <lineage>
        <taxon>Eukaryota</taxon>
        <taxon>Fungi</taxon>
        <taxon>Dikarya</taxon>
        <taxon>Ascomycota</taxon>
        <taxon>Pezizomycotina</taxon>
        <taxon>Sordariomycetes</taxon>
        <taxon>Hypocreomycetidae</taxon>
        <taxon>Hypocreales</taxon>
        <taxon>Nectriaceae</taxon>
        <taxon>Fusarium</taxon>
        <taxon>Fusarium oxysporum species complex</taxon>
    </lineage>
</organism>
<evidence type="ECO:0000313" key="1">
    <source>
        <dbReference type="EMBL" id="EWY88177.1"/>
    </source>
</evidence>
<gene>
    <name evidence="1" type="ORF">FOYG_09484</name>
</gene>
<proteinExistence type="predicted"/>
<dbReference type="EMBL" id="JH717844">
    <property type="protein sequence ID" value="EWY88177.1"/>
    <property type="molecule type" value="Genomic_DNA"/>
</dbReference>
<protein>
    <submittedName>
        <fullName evidence="1">Uncharacterized protein</fullName>
    </submittedName>
</protein>
<name>W9I0N5_FUSOX</name>
<dbReference type="OrthoDB" id="4864073at2759"/>
<accession>W9I0N5</accession>
<sequence>MCKCFTIAIDTLGVRERHHLSHKGLFTARQAKHFCPVHECHHAIWTTRPVVQPFCGDCAAVIFHGHSSAFWIHSQDLKASAIELPLMADESMGSPISANRDTLDQVVDMPNSDSSGQAQPRCARYLLPILHIVACQPVL</sequence>
<dbReference type="Proteomes" id="UP000030753">
    <property type="component" value="Unassembled WGS sequence"/>
</dbReference>
<dbReference type="HOGENOM" id="CLU_1880342_0_0_1"/>